<proteinExistence type="predicted"/>
<dbReference type="AlphaFoldDB" id="A0A652YYH6"/>
<evidence type="ECO:0000313" key="1">
    <source>
        <dbReference type="EMBL" id="TYQ08657.1"/>
    </source>
</evidence>
<gene>
    <name evidence="1" type="ORF">FNL38_1011032</name>
</gene>
<name>A0A652YYH6_NOCGL</name>
<reference evidence="1" key="1">
    <citation type="submission" date="2019-07" db="EMBL/GenBank/DDBJ databases">
        <title>Genomic Encyclopedia of Type Strains, Phase IV (KMG-IV): sequencing the most valuable type-strain genomes for metagenomic binning, comparative biology and taxonomic classification.</title>
        <authorList>
            <person name="Goeker M."/>
        </authorList>
    </citation>
    <scope>NUCLEOTIDE SEQUENCE</scope>
    <source>
        <strain evidence="1">DSM 44596</strain>
    </source>
</reference>
<accession>A0A652YYH6</accession>
<sequence length="65" mass="7666">MKIPTNLSLDEYRRVNESTMSRRGKRWTDLSTAEAQEILDEMNDEIVVLEAKIIVLEAQKRWSEQ</sequence>
<protein>
    <submittedName>
        <fullName evidence="1">Uncharacterized protein</fullName>
    </submittedName>
</protein>
<organism evidence="1">
    <name type="scientific">Nocardia globerula</name>
    <dbReference type="NCBI Taxonomy" id="1818"/>
    <lineage>
        <taxon>Bacteria</taxon>
        <taxon>Bacillati</taxon>
        <taxon>Actinomycetota</taxon>
        <taxon>Actinomycetes</taxon>
        <taxon>Mycobacteriales</taxon>
        <taxon>Nocardiaceae</taxon>
        <taxon>Nocardia</taxon>
    </lineage>
</organism>
<comment type="caution">
    <text evidence="1">The sequence shown here is derived from an EMBL/GenBank/DDBJ whole genome shotgun (WGS) entry which is preliminary data.</text>
</comment>
<dbReference type="EMBL" id="VNIQ01000001">
    <property type="protein sequence ID" value="TYQ08657.1"/>
    <property type="molecule type" value="Genomic_DNA"/>
</dbReference>